<gene>
    <name evidence="2" type="ORF">NLK58_12350</name>
</gene>
<dbReference type="EMBL" id="CP101118">
    <property type="protein sequence ID" value="WZF87150.1"/>
    <property type="molecule type" value="Genomic_DNA"/>
</dbReference>
<evidence type="ECO:0000313" key="3">
    <source>
        <dbReference type="Proteomes" id="UP001475781"/>
    </source>
</evidence>
<sequence>MRNNNHLLSVPVLVGALLMAGVSAVQAAPNTFNTALPVAQGQTIWREQFVLRERSDNGPMDRQVSVQALGSVLGYGVTSKFAVFGMVPYFFNKELDVTTPMGRVERDTSGFGDISLFGRYTLYKKDYTGSTFRVAPVVGLTAPTGDDNDSDRFGELPRPLQAGDGAWDVFGAVVTTYQTLQYQVDGQLLYRENGRHDGFARGDETRFDASLQYRIWPRSMKGVPGTPSFVYALLESNVIHRERDDLGSGTDADSGGTQWLLAPGLQYVSRSWIVEGTVQLPVAEDSNGDAIEDDYIVRVGFRRNF</sequence>
<reference evidence="2 3" key="1">
    <citation type="submission" date="2022-07" db="EMBL/GenBank/DDBJ databases">
        <title>A copper resistant bacterium isolated from sediment samples of deep sea hydrothermal areas.</title>
        <authorList>
            <person name="Zeng X."/>
        </authorList>
    </citation>
    <scope>NUCLEOTIDE SEQUENCE [LARGE SCALE GENOMIC DNA]</scope>
    <source>
        <strain evidence="3">CuT 6</strain>
    </source>
</reference>
<feature type="signal peptide" evidence="1">
    <location>
        <begin position="1"/>
        <end position="27"/>
    </location>
</feature>
<evidence type="ECO:0000313" key="2">
    <source>
        <dbReference type="EMBL" id="WZF87150.1"/>
    </source>
</evidence>
<name>A0ABZ2VYC8_9GAMM</name>
<dbReference type="InterPro" id="IPR025737">
    <property type="entry name" value="FApF"/>
</dbReference>
<feature type="chain" id="PRO_5045467693" evidence="1">
    <location>
        <begin position="28"/>
        <end position="305"/>
    </location>
</feature>
<proteinExistence type="predicted"/>
<dbReference type="RefSeq" id="WP_341580871.1">
    <property type="nucleotide sequence ID" value="NZ_CP101118.1"/>
</dbReference>
<dbReference type="Proteomes" id="UP001475781">
    <property type="component" value="Chromosome"/>
</dbReference>
<dbReference type="Pfam" id="PF13557">
    <property type="entry name" value="Phenol_MetA_deg"/>
    <property type="match status" value="1"/>
</dbReference>
<keyword evidence="1" id="KW-0732">Signal</keyword>
<evidence type="ECO:0000256" key="1">
    <source>
        <dbReference type="SAM" id="SignalP"/>
    </source>
</evidence>
<organism evidence="2 3">
    <name type="scientific">Marinobacter metalliresistant</name>
    <dbReference type="NCBI Taxonomy" id="2961995"/>
    <lineage>
        <taxon>Bacteria</taxon>
        <taxon>Pseudomonadati</taxon>
        <taxon>Pseudomonadota</taxon>
        <taxon>Gammaproteobacteria</taxon>
        <taxon>Pseudomonadales</taxon>
        <taxon>Marinobacteraceae</taxon>
        <taxon>Marinobacter</taxon>
    </lineage>
</organism>
<keyword evidence="3" id="KW-1185">Reference proteome</keyword>
<protein>
    <submittedName>
        <fullName evidence="2">Transporter</fullName>
    </submittedName>
</protein>
<accession>A0ABZ2VYC8</accession>